<dbReference type="Gene3D" id="3.40.50.880">
    <property type="match status" value="1"/>
</dbReference>
<evidence type="ECO:0000313" key="3">
    <source>
        <dbReference type="EMBL" id="EXG83243.1"/>
    </source>
</evidence>
<dbReference type="GO" id="GO:0005737">
    <property type="term" value="C:cytoplasm"/>
    <property type="evidence" value="ECO:0007669"/>
    <property type="project" value="TreeGrafter"/>
</dbReference>
<dbReference type="PANTHER" id="PTHR48094">
    <property type="entry name" value="PROTEIN/NUCLEIC ACID DEGLYCASE DJ-1-RELATED"/>
    <property type="match status" value="1"/>
</dbReference>
<name>A0A010Z7L1_9BACL</name>
<dbReference type="EMBL" id="JFBU01000001">
    <property type="protein sequence ID" value="EXG83243.1"/>
    <property type="molecule type" value="Genomic_DNA"/>
</dbReference>
<dbReference type="InterPro" id="IPR029062">
    <property type="entry name" value="Class_I_gatase-like"/>
</dbReference>
<keyword evidence="3" id="KW-0378">Hydrolase</keyword>
<dbReference type="PATRIC" id="fig|915437.3.peg.218"/>
<dbReference type="AlphaFoldDB" id="A0A010Z7L1"/>
<dbReference type="Proteomes" id="UP000053380">
    <property type="component" value="Unassembled WGS sequence"/>
</dbReference>
<sequence>MKTHILVYDGFSQFEVVLAAHLMKRAGEIVTVGLSTEPIVAHEGFRILPHTTIERVEAFSVDLFVVPGGDLSKITRRNELENLLKAIQSCGGKVGAISSGTLLILDAGLARDRRFTSPEPVENALAGNRIDQPVVTDGSLVTAKSHGYVDFALELGRLTGIYRDEADYEKTLRFFKFFMPAEETTIPVTTPVQKASEQSQPSDAEKVRR</sequence>
<evidence type="ECO:0000259" key="2">
    <source>
        <dbReference type="Pfam" id="PF01965"/>
    </source>
</evidence>
<feature type="domain" description="DJ-1/PfpI" evidence="2">
    <location>
        <begin position="2"/>
        <end position="155"/>
    </location>
</feature>
<feature type="region of interest" description="Disordered" evidence="1">
    <location>
        <begin position="189"/>
        <end position="209"/>
    </location>
</feature>
<gene>
    <name evidence="3" type="ORF">SacsacDRAFT_0208</name>
</gene>
<accession>A0A010Z7L1</accession>
<dbReference type="InterPro" id="IPR002818">
    <property type="entry name" value="DJ-1/PfpI"/>
</dbReference>
<keyword evidence="3" id="KW-0645">Protease</keyword>
<protein>
    <submittedName>
        <fullName evidence="3">Putative intracellular protease/amidase</fullName>
    </submittedName>
</protein>
<dbReference type="InterPro" id="IPR050325">
    <property type="entry name" value="Prot/Nucl_acid_deglycase"/>
</dbReference>
<keyword evidence="4" id="KW-1185">Reference proteome</keyword>
<dbReference type="RefSeq" id="WP_051506765.1">
    <property type="nucleotide sequence ID" value="NZ_KK073875.1"/>
</dbReference>
<dbReference type="Pfam" id="PF01965">
    <property type="entry name" value="DJ-1_PfpI"/>
    <property type="match status" value="1"/>
</dbReference>
<dbReference type="PANTHER" id="PTHR48094:SF12">
    <property type="entry name" value="PARKINSON DISEASE PROTEIN 7 HOMOLOG"/>
    <property type="match status" value="1"/>
</dbReference>
<dbReference type="HOGENOM" id="CLU_000445_44_5_9"/>
<feature type="compositionally biased region" description="Polar residues" evidence="1">
    <location>
        <begin position="189"/>
        <end position="202"/>
    </location>
</feature>
<dbReference type="SUPFAM" id="SSF52317">
    <property type="entry name" value="Class I glutamine amidotransferase-like"/>
    <property type="match status" value="1"/>
</dbReference>
<dbReference type="GO" id="GO:0008233">
    <property type="term" value="F:peptidase activity"/>
    <property type="evidence" value="ECO:0007669"/>
    <property type="project" value="UniProtKB-KW"/>
</dbReference>
<dbReference type="GO" id="GO:0006508">
    <property type="term" value="P:proteolysis"/>
    <property type="evidence" value="ECO:0007669"/>
    <property type="project" value="UniProtKB-KW"/>
</dbReference>
<evidence type="ECO:0000256" key="1">
    <source>
        <dbReference type="SAM" id="MobiDB-lite"/>
    </source>
</evidence>
<reference evidence="3 4" key="1">
    <citation type="submission" date="2013-07" db="EMBL/GenBank/DDBJ databases">
        <authorList>
            <consortium name="DOE Joint Genome Institute"/>
            <person name="Anderson I."/>
            <person name="Huntemann M."/>
            <person name="Han J."/>
            <person name="Chen A."/>
            <person name="Kyrpides N."/>
            <person name="Mavromatis K."/>
            <person name="Markowitz V."/>
            <person name="Palaniappan K."/>
            <person name="Ivanova N."/>
            <person name="Schaumberg A."/>
            <person name="Pati A."/>
            <person name="Liolios K."/>
            <person name="Nordberg H.P."/>
            <person name="Cantor M.N."/>
            <person name="Hua S.X."/>
            <person name="Woyke T."/>
        </authorList>
    </citation>
    <scope>NUCLEOTIDE SEQUENCE [LARGE SCALE GENOMIC DNA]</scope>
    <source>
        <strain evidence="3 4">DSM 19268</strain>
    </source>
</reference>
<proteinExistence type="predicted"/>
<comment type="caution">
    <text evidence="3">The sequence shown here is derived from an EMBL/GenBank/DDBJ whole genome shotgun (WGS) entry which is preliminary data.</text>
</comment>
<organism evidence="3 4">
    <name type="scientific">Saccharibacillus sacchari DSM 19268</name>
    <dbReference type="NCBI Taxonomy" id="915437"/>
    <lineage>
        <taxon>Bacteria</taxon>
        <taxon>Bacillati</taxon>
        <taxon>Bacillota</taxon>
        <taxon>Bacilli</taxon>
        <taxon>Bacillales</taxon>
        <taxon>Paenibacillaceae</taxon>
        <taxon>Saccharibacillus</taxon>
    </lineage>
</organism>
<evidence type="ECO:0000313" key="4">
    <source>
        <dbReference type="Proteomes" id="UP000053380"/>
    </source>
</evidence>